<reference evidence="2 4" key="2">
    <citation type="submission" date="2019-06" db="EMBL/GenBank/DDBJ databases">
        <title>Whole genome shotgun sequence of Corynebacterium flavescens NBRC 14136.</title>
        <authorList>
            <person name="Hosoyama A."/>
            <person name="Uohara A."/>
            <person name="Ohji S."/>
            <person name="Ichikawa N."/>
        </authorList>
    </citation>
    <scope>NUCLEOTIDE SEQUENCE [LARGE SCALE GENOMIC DNA]</scope>
    <source>
        <strain evidence="2 4">NBRC 14136</strain>
    </source>
</reference>
<dbReference type="Proteomes" id="UP000185479">
    <property type="component" value="Chromosome"/>
</dbReference>
<protein>
    <submittedName>
        <fullName evidence="1">Protein tyrosine phosphatase</fullName>
    </submittedName>
</protein>
<organism evidence="1 3">
    <name type="scientific">Corynebacterium flavescens</name>
    <dbReference type="NCBI Taxonomy" id="28028"/>
    <lineage>
        <taxon>Bacteria</taxon>
        <taxon>Bacillati</taxon>
        <taxon>Actinomycetota</taxon>
        <taxon>Actinomycetes</taxon>
        <taxon>Mycobacteriales</taxon>
        <taxon>Corynebacteriaceae</taxon>
        <taxon>Corynebacterium</taxon>
    </lineage>
</organism>
<dbReference type="EMBL" id="CP009246">
    <property type="protein sequence ID" value="APT87780.1"/>
    <property type="molecule type" value="Genomic_DNA"/>
</dbReference>
<dbReference type="OrthoDB" id="4411718at2"/>
<keyword evidence="3" id="KW-1185">Reference proteome</keyword>
<gene>
    <name evidence="2" type="ORF">CFL01nite_20830</name>
    <name evidence="1" type="ORF">CFLV_11885</name>
</gene>
<dbReference type="Gene3D" id="1.10.8.1060">
    <property type="entry name" value="Corynebacterium glutamicum thioredoxin-dependent arsenate reductase, N-terminal domain"/>
    <property type="match status" value="1"/>
</dbReference>
<dbReference type="AlphaFoldDB" id="A0A1L7CPL2"/>
<sequence>MININKRRFDVIREDLHRAYGHEYSAAEINRKTDEVIAKHSQSANLEEFVPVMVERELKEHFGDHRIHVRFVAGSQVALAQAAVALTKKHAGEALVVDAAATHPEISEEGHMAHVLHERGMLEPGKRYLDEVRTVAMPDYIVYLGRHLERDEAGKDVKIWDIENADDLEATRELADDLEARVLYMLNRLGIDPVREGAAVEA</sequence>
<dbReference type="Proteomes" id="UP000315353">
    <property type="component" value="Unassembled WGS sequence"/>
</dbReference>
<evidence type="ECO:0000313" key="1">
    <source>
        <dbReference type="EMBL" id="APT87780.1"/>
    </source>
</evidence>
<accession>A0A1L7CPL2</accession>
<dbReference type="GeneID" id="82881368"/>
<evidence type="ECO:0000313" key="2">
    <source>
        <dbReference type="EMBL" id="GEB98588.1"/>
    </source>
</evidence>
<evidence type="ECO:0000313" key="4">
    <source>
        <dbReference type="Proteomes" id="UP000315353"/>
    </source>
</evidence>
<name>A0A1L7CPL2_CORFL</name>
<dbReference type="KEGG" id="cfc:CFLV_11885"/>
<dbReference type="RefSeq" id="WP_075730697.1">
    <property type="nucleotide sequence ID" value="NZ_BJNB01000040.1"/>
</dbReference>
<dbReference type="EMBL" id="BJNB01000040">
    <property type="protein sequence ID" value="GEB98588.1"/>
    <property type="molecule type" value="Genomic_DNA"/>
</dbReference>
<dbReference type="STRING" id="28028.CFLV_11885"/>
<proteinExistence type="predicted"/>
<evidence type="ECO:0000313" key="3">
    <source>
        <dbReference type="Proteomes" id="UP000185479"/>
    </source>
</evidence>
<reference evidence="1 3" key="1">
    <citation type="submission" date="2014-08" db="EMBL/GenBank/DDBJ databases">
        <title>Complete genome sequence of Corynebacterium flavescens OJ8(T)(=DSM 20296(T)), isolated from cheese.</title>
        <authorList>
            <person name="Ruckert C."/>
            <person name="Albersmeier A."/>
            <person name="Winkler A."/>
            <person name="Kalinowski J."/>
        </authorList>
    </citation>
    <scope>NUCLEOTIDE SEQUENCE [LARGE SCALE GENOMIC DNA]</scope>
    <source>
        <strain evidence="1 3">OJ8</strain>
    </source>
</reference>
<dbReference type="NCBIfam" id="NF046112">
    <property type="entry name" value="MSMEG_6209_Nter"/>
    <property type="match status" value="1"/>
</dbReference>